<name>A0A9P0ALD9_BEMTA</name>
<evidence type="ECO:0000256" key="9">
    <source>
        <dbReference type="ARBA" id="ARBA00024907"/>
    </source>
</evidence>
<keyword evidence="5 11" id="KW-0378">Hydrolase</keyword>
<evidence type="ECO:0000256" key="11">
    <source>
        <dbReference type="RuleBase" id="RU367078"/>
    </source>
</evidence>
<dbReference type="InterPro" id="IPR000326">
    <property type="entry name" value="PAP2/HPO"/>
</dbReference>
<keyword evidence="7 11" id="KW-1133">Transmembrane helix</keyword>
<keyword evidence="8 11" id="KW-0472">Membrane</keyword>
<evidence type="ECO:0000256" key="7">
    <source>
        <dbReference type="ARBA" id="ARBA00022989"/>
    </source>
</evidence>
<organism evidence="13 14">
    <name type="scientific">Bemisia tabaci</name>
    <name type="common">Sweetpotato whitefly</name>
    <name type="synonym">Aleurodes tabaci</name>
    <dbReference type="NCBI Taxonomy" id="7038"/>
    <lineage>
        <taxon>Eukaryota</taxon>
        <taxon>Metazoa</taxon>
        <taxon>Ecdysozoa</taxon>
        <taxon>Arthropoda</taxon>
        <taxon>Hexapoda</taxon>
        <taxon>Insecta</taxon>
        <taxon>Pterygota</taxon>
        <taxon>Neoptera</taxon>
        <taxon>Paraneoptera</taxon>
        <taxon>Hemiptera</taxon>
        <taxon>Sternorrhyncha</taxon>
        <taxon>Aleyrodoidea</taxon>
        <taxon>Aleyrodidae</taxon>
        <taxon>Aleyrodinae</taxon>
        <taxon>Bemisia</taxon>
    </lineage>
</organism>
<dbReference type="GO" id="GO:0008610">
    <property type="term" value="P:lipid biosynthetic process"/>
    <property type="evidence" value="ECO:0007669"/>
    <property type="project" value="TreeGrafter"/>
</dbReference>
<feature type="transmembrane region" description="Helical" evidence="11">
    <location>
        <begin position="34"/>
        <end position="59"/>
    </location>
</feature>
<evidence type="ECO:0000256" key="2">
    <source>
        <dbReference type="ARBA" id="ARBA00004922"/>
    </source>
</evidence>
<keyword evidence="14" id="KW-1185">Reference proteome</keyword>
<dbReference type="OrthoDB" id="302705at2759"/>
<evidence type="ECO:0000313" key="14">
    <source>
        <dbReference type="Proteomes" id="UP001152759"/>
    </source>
</evidence>
<evidence type="ECO:0000256" key="3">
    <source>
        <dbReference type="ARBA" id="ARBA00005518"/>
    </source>
</evidence>
<dbReference type="SMART" id="SM00014">
    <property type="entry name" value="acidPPc"/>
    <property type="match status" value="1"/>
</dbReference>
<dbReference type="GO" id="GO:0047874">
    <property type="term" value="F:dolichyldiphosphatase activity"/>
    <property type="evidence" value="ECO:0007669"/>
    <property type="project" value="UniProtKB-UniRule"/>
</dbReference>
<dbReference type="GO" id="GO:0006487">
    <property type="term" value="P:protein N-linked glycosylation"/>
    <property type="evidence" value="ECO:0007669"/>
    <property type="project" value="UniProtKB-UniRule"/>
</dbReference>
<evidence type="ECO:0000313" key="13">
    <source>
        <dbReference type="EMBL" id="CAH0394355.1"/>
    </source>
</evidence>
<dbReference type="Pfam" id="PF01569">
    <property type="entry name" value="PAP2"/>
    <property type="match status" value="1"/>
</dbReference>
<comment type="function">
    <text evidence="9 11">Required for efficient N-glycosylation. Necessary for maintaining optimal levels of dolichol-linked oligosaccharides. Hydrolyzes dolichyl pyrophosphate at a very high rate and dolichyl monophosphate at a much lower rate. Does not act on phosphatidate.</text>
</comment>
<evidence type="ECO:0000256" key="4">
    <source>
        <dbReference type="ARBA" id="ARBA00022692"/>
    </source>
</evidence>
<evidence type="ECO:0000256" key="8">
    <source>
        <dbReference type="ARBA" id="ARBA00023136"/>
    </source>
</evidence>
<protein>
    <recommendedName>
        <fullName evidence="11">Dolichyldiphosphatase</fullName>
        <ecNumber evidence="11">3.6.1.43</ecNumber>
    </recommendedName>
</protein>
<dbReference type="Gene3D" id="1.20.144.10">
    <property type="entry name" value="Phosphatidic acid phosphatase type 2/haloperoxidase"/>
    <property type="match status" value="1"/>
</dbReference>
<dbReference type="Proteomes" id="UP001152759">
    <property type="component" value="Chromosome 8"/>
</dbReference>
<feature type="transmembrane region" description="Helical" evidence="11">
    <location>
        <begin position="112"/>
        <end position="131"/>
    </location>
</feature>
<evidence type="ECO:0000256" key="10">
    <source>
        <dbReference type="ARBA" id="ARBA00047349"/>
    </source>
</evidence>
<accession>A0A9P0ALD9</accession>
<comment type="pathway">
    <text evidence="2 11">Protein modification; protein glycosylation.</text>
</comment>
<feature type="transmembrane region" description="Helical" evidence="11">
    <location>
        <begin position="143"/>
        <end position="163"/>
    </location>
</feature>
<gene>
    <name evidence="13" type="ORF">BEMITA_LOCUS12664</name>
</gene>
<dbReference type="InterPro" id="IPR039667">
    <property type="entry name" value="Dolichyldiphosphatase_PAP2"/>
</dbReference>
<proteinExistence type="inferred from homology"/>
<keyword evidence="4 11" id="KW-0812">Transmembrane</keyword>
<dbReference type="PANTHER" id="PTHR11247:SF1">
    <property type="entry name" value="DOLICHYLDIPHOSPHATASE 1"/>
    <property type="match status" value="1"/>
</dbReference>
<evidence type="ECO:0000259" key="12">
    <source>
        <dbReference type="SMART" id="SM00014"/>
    </source>
</evidence>
<dbReference type="GO" id="GO:0005789">
    <property type="term" value="C:endoplasmic reticulum membrane"/>
    <property type="evidence" value="ECO:0007669"/>
    <property type="project" value="UniProtKB-SubCell"/>
</dbReference>
<comment type="similarity">
    <text evidence="3 11">Belongs to the dolichyldiphosphatase family.</text>
</comment>
<evidence type="ECO:0000256" key="6">
    <source>
        <dbReference type="ARBA" id="ARBA00022824"/>
    </source>
</evidence>
<dbReference type="SUPFAM" id="SSF48317">
    <property type="entry name" value="Acid phosphatase/Vanadium-dependent haloperoxidase"/>
    <property type="match status" value="1"/>
</dbReference>
<keyword evidence="6 11" id="KW-0256">Endoplasmic reticulum</keyword>
<dbReference type="AlphaFoldDB" id="A0A9P0ALD9"/>
<sequence length="249" mass="28781">MSDSMNNLSDNIADNQPEWVPLSLTLVEYPQGDWLGKCLAMISLLPFAIGSGFVTLILFRKDLHTIVFFFGTLLNEVLNVALKHAICEPRPLLRNVNNLYNEYGMPSSHSQFIWFFASYMAYFIFLRLHLHSRNDSIDPSKEYIGKSVVALGCIVLALVVSYSRIYLQYHTWRQVTYGAFTGIFFGSFWFGIVHIFLTPLFPIVVSWKIAEFLLIRDTTLIPNILWFEYTIIRKESQLRSRKLASMKSQ</sequence>
<dbReference type="EMBL" id="OU963869">
    <property type="protein sequence ID" value="CAH0394355.1"/>
    <property type="molecule type" value="Genomic_DNA"/>
</dbReference>
<comment type="catalytic activity">
    <reaction evidence="10 11">
        <text>a di-trans,poly-cis-dolichyl diphosphate + H2O = a di-trans,poly-cis-dolichyl phosphate + phosphate + H(+)</text>
        <dbReference type="Rhea" id="RHEA:14385"/>
        <dbReference type="Rhea" id="RHEA-COMP:19498"/>
        <dbReference type="Rhea" id="RHEA-COMP:19506"/>
        <dbReference type="ChEBI" id="CHEBI:15377"/>
        <dbReference type="ChEBI" id="CHEBI:15378"/>
        <dbReference type="ChEBI" id="CHEBI:43474"/>
        <dbReference type="ChEBI" id="CHEBI:57497"/>
        <dbReference type="ChEBI" id="CHEBI:57683"/>
        <dbReference type="EC" id="3.6.1.43"/>
    </reaction>
</comment>
<dbReference type="InterPro" id="IPR036938">
    <property type="entry name" value="PAP2/HPO_sf"/>
</dbReference>
<feature type="domain" description="Phosphatidic acid phosphatase type 2/haloperoxidase" evidence="12">
    <location>
        <begin position="65"/>
        <end position="190"/>
    </location>
</feature>
<dbReference type="KEGG" id="btab:109044492"/>
<evidence type="ECO:0000256" key="5">
    <source>
        <dbReference type="ARBA" id="ARBA00022801"/>
    </source>
</evidence>
<dbReference type="PANTHER" id="PTHR11247">
    <property type="entry name" value="PALMITOYL-PROTEIN THIOESTERASE/DOLICHYLDIPHOSPHATASE 1"/>
    <property type="match status" value="1"/>
</dbReference>
<comment type="subcellular location">
    <subcellularLocation>
        <location evidence="1 11">Endoplasmic reticulum membrane</location>
        <topology evidence="1 11">Multi-pass membrane protein</topology>
    </subcellularLocation>
</comment>
<dbReference type="CDD" id="cd03382">
    <property type="entry name" value="PAP2_dolichyldiphosphatase"/>
    <property type="match status" value="1"/>
</dbReference>
<evidence type="ECO:0000256" key="1">
    <source>
        <dbReference type="ARBA" id="ARBA00004477"/>
    </source>
</evidence>
<dbReference type="FunFam" id="1.20.144.10:FF:000003">
    <property type="entry name" value="Dolichyldiphosphatase 1"/>
    <property type="match status" value="1"/>
</dbReference>
<dbReference type="EC" id="3.6.1.43" evidence="11"/>
<feature type="transmembrane region" description="Helical" evidence="11">
    <location>
        <begin position="175"/>
        <end position="197"/>
    </location>
</feature>
<reference evidence="13" key="1">
    <citation type="submission" date="2021-12" db="EMBL/GenBank/DDBJ databases">
        <authorList>
            <person name="King R."/>
        </authorList>
    </citation>
    <scope>NUCLEOTIDE SEQUENCE</scope>
</reference>